<dbReference type="EMBL" id="JACSQO010000004">
    <property type="protein sequence ID" value="MBD7944493.1"/>
    <property type="molecule type" value="Genomic_DNA"/>
</dbReference>
<gene>
    <name evidence="1" type="ORF">H9650_10230</name>
</gene>
<sequence>MNAAIQYNGLVLLYGYLQRLYVHERTKGLLDNGAFNVEKIDIITQHLKKIHDITDVFDNNKKLDETNQALLLDIANVCSEMSDEYKNEILNSKTFKDELAVVASTIYAEEHINNGIIKMGELFNPEIQDRFMQQILYYRNRVALVNAVVQKETEGKEISEKEKEQIKNWYVETSQTSSYMKKDFDSIKEYIQS</sequence>
<evidence type="ECO:0000313" key="1">
    <source>
        <dbReference type="EMBL" id="MBD7944493.1"/>
    </source>
</evidence>
<evidence type="ECO:0000313" key="2">
    <source>
        <dbReference type="Proteomes" id="UP000640786"/>
    </source>
</evidence>
<dbReference type="RefSeq" id="WP_191697122.1">
    <property type="nucleotide sequence ID" value="NZ_JACSQO010000004.1"/>
</dbReference>
<name>A0ABR8R9L9_9BACI</name>
<dbReference type="Proteomes" id="UP000640786">
    <property type="component" value="Unassembled WGS sequence"/>
</dbReference>
<accession>A0ABR8R9L9</accession>
<keyword evidence="2" id="KW-1185">Reference proteome</keyword>
<comment type="caution">
    <text evidence="1">The sequence shown here is derived from an EMBL/GenBank/DDBJ whole genome shotgun (WGS) entry which is preliminary data.</text>
</comment>
<organism evidence="1 2">
    <name type="scientific">Psychrobacillus faecigallinarum</name>
    <dbReference type="NCBI Taxonomy" id="2762235"/>
    <lineage>
        <taxon>Bacteria</taxon>
        <taxon>Bacillati</taxon>
        <taxon>Bacillota</taxon>
        <taxon>Bacilli</taxon>
        <taxon>Bacillales</taxon>
        <taxon>Bacillaceae</taxon>
        <taxon>Psychrobacillus</taxon>
    </lineage>
</organism>
<protein>
    <submittedName>
        <fullName evidence="1">Uncharacterized protein</fullName>
    </submittedName>
</protein>
<proteinExistence type="predicted"/>
<reference evidence="1 2" key="1">
    <citation type="submission" date="2020-08" db="EMBL/GenBank/DDBJ databases">
        <title>A Genomic Blueprint of the Chicken Gut Microbiome.</title>
        <authorList>
            <person name="Gilroy R."/>
            <person name="Ravi A."/>
            <person name="Getino M."/>
            <person name="Pursley I."/>
            <person name="Horton D.L."/>
            <person name="Alikhan N.-F."/>
            <person name="Baker D."/>
            <person name="Gharbi K."/>
            <person name="Hall N."/>
            <person name="Watson M."/>
            <person name="Adriaenssens E.M."/>
            <person name="Foster-Nyarko E."/>
            <person name="Jarju S."/>
            <person name="Secka A."/>
            <person name="Antonio M."/>
            <person name="Oren A."/>
            <person name="Chaudhuri R."/>
            <person name="La Ragione R.M."/>
            <person name="Hildebrand F."/>
            <person name="Pallen M.J."/>
        </authorList>
    </citation>
    <scope>NUCLEOTIDE SEQUENCE [LARGE SCALE GENOMIC DNA]</scope>
    <source>
        <strain evidence="1 2">Sa2BUA9</strain>
    </source>
</reference>